<accession>A0A2H9YS34</accession>
<evidence type="ECO:0000313" key="2">
    <source>
        <dbReference type="Proteomes" id="UP000243446"/>
    </source>
</evidence>
<name>A0A2H9YS34_9GAMM</name>
<sequence>MNNSEQNNQAGTTVHKDAFVIGQTSLQAAGGVLPFVVTSDDSSVHTFEETLERPLQLKQATILHTAKDLIAYVNRFADEDSMVFVDVLGGKIQAVLDFHQAEKVTGYGSNAYQRHCKHTAHFIVSKTPEFEKVVANSGRKMSQMDFALFLEDVMPYVNQPAAAELYEIVNTLQAKTNIDFKSGTRTDNGQVSLTYNENIEASAGRQGNLNIPEQIVFGIQVHRGGEHYALPARFRYRIKDGNIALWYDLDQLEKAIEKSMEDTVTYIREGKTVFNNDDTETALPGVPSFVTILEGSANI</sequence>
<dbReference type="GeneID" id="97176702"/>
<dbReference type="EMBL" id="PHRG01000003">
    <property type="protein sequence ID" value="PJO75468.1"/>
    <property type="molecule type" value="Genomic_DNA"/>
</dbReference>
<proteinExistence type="predicted"/>
<evidence type="ECO:0008006" key="3">
    <source>
        <dbReference type="Google" id="ProtNLM"/>
    </source>
</evidence>
<comment type="caution">
    <text evidence="1">The sequence shown here is derived from an EMBL/GenBank/DDBJ whole genome shotgun (WGS) entry which is preliminary data.</text>
</comment>
<dbReference type="Pfam" id="PF10065">
    <property type="entry name" value="DUF2303"/>
    <property type="match status" value="1"/>
</dbReference>
<dbReference type="Proteomes" id="UP000243446">
    <property type="component" value="Unassembled WGS sequence"/>
</dbReference>
<protein>
    <recommendedName>
        <fullName evidence="3">DUF2303 domain-containing protein</fullName>
    </recommendedName>
</protein>
<reference evidence="1 2" key="1">
    <citation type="submission" date="2017-11" db="EMBL/GenBank/DDBJ databases">
        <title>Revising the taxonomy of the Acinetobacter lwoffii group: the description of Acinetobacter pseudolwoffii sp. nov. and emended description of Acinetobacter lwoffii.</title>
        <authorList>
            <person name="Nemec A."/>
            <person name="Radolfova-Krizova L."/>
        </authorList>
    </citation>
    <scope>NUCLEOTIDE SEQUENCE [LARGE SCALE GENOMIC DNA]</scope>
    <source>
        <strain evidence="1 2">ANC 5044</strain>
    </source>
</reference>
<dbReference type="InterPro" id="IPR019276">
    <property type="entry name" value="DUF2303"/>
</dbReference>
<gene>
    <name evidence="1" type="ORF">CWI32_08015</name>
</gene>
<organism evidence="1 2">
    <name type="scientific">Acinetobacter pseudolwoffii</name>
    <dbReference type="NCBI Taxonomy" id="2053287"/>
    <lineage>
        <taxon>Bacteria</taxon>
        <taxon>Pseudomonadati</taxon>
        <taxon>Pseudomonadota</taxon>
        <taxon>Gammaproteobacteria</taxon>
        <taxon>Moraxellales</taxon>
        <taxon>Moraxellaceae</taxon>
        <taxon>Acinetobacter</taxon>
    </lineage>
</organism>
<dbReference type="RefSeq" id="WP_100535044.1">
    <property type="nucleotide sequence ID" value="NZ_CBDBYO010000017.1"/>
</dbReference>
<dbReference type="AlphaFoldDB" id="A0A2H9YS34"/>
<evidence type="ECO:0000313" key="1">
    <source>
        <dbReference type="EMBL" id="PJO75468.1"/>
    </source>
</evidence>